<dbReference type="Gene3D" id="2.60.40.10">
    <property type="entry name" value="Immunoglobulins"/>
    <property type="match status" value="1"/>
</dbReference>
<feature type="transmembrane region" description="Helical" evidence="3">
    <location>
        <begin position="242"/>
        <end position="269"/>
    </location>
</feature>
<feature type="compositionally biased region" description="Basic residues" evidence="2">
    <location>
        <begin position="39"/>
        <end position="95"/>
    </location>
</feature>
<evidence type="ECO:0000256" key="3">
    <source>
        <dbReference type="SAM" id="Phobius"/>
    </source>
</evidence>
<keyword evidence="6" id="KW-1185">Reference proteome</keyword>
<dbReference type="PANTHER" id="PTHR22947">
    <property type="entry name" value="MAJOR SPERM PROTEIN"/>
    <property type="match status" value="1"/>
</dbReference>
<dbReference type="InterPro" id="IPR013783">
    <property type="entry name" value="Ig-like_fold"/>
</dbReference>
<evidence type="ECO:0000256" key="1">
    <source>
        <dbReference type="ARBA" id="ARBA00022737"/>
    </source>
</evidence>
<evidence type="ECO:0000313" key="5">
    <source>
        <dbReference type="EMBL" id="KAK6751607.1"/>
    </source>
</evidence>
<evidence type="ECO:0000256" key="2">
    <source>
        <dbReference type="SAM" id="MobiDB-lite"/>
    </source>
</evidence>
<accession>A0ABR1DMC6</accession>
<dbReference type="InterPro" id="IPR000535">
    <property type="entry name" value="MSP_dom"/>
</dbReference>
<protein>
    <recommendedName>
        <fullName evidence="4">MSP domain-containing protein</fullName>
    </recommendedName>
</protein>
<evidence type="ECO:0000313" key="6">
    <source>
        <dbReference type="Proteomes" id="UP001303046"/>
    </source>
</evidence>
<feature type="compositionally biased region" description="Polar residues" evidence="2">
    <location>
        <begin position="544"/>
        <end position="556"/>
    </location>
</feature>
<dbReference type="InterPro" id="IPR008962">
    <property type="entry name" value="PapD-like_sf"/>
</dbReference>
<feature type="compositionally biased region" description="Basic and acidic residues" evidence="2">
    <location>
        <begin position="576"/>
        <end position="586"/>
    </location>
</feature>
<feature type="compositionally biased region" description="Basic residues" evidence="2">
    <location>
        <begin position="18"/>
        <end position="33"/>
    </location>
</feature>
<keyword evidence="3" id="KW-1133">Transmembrane helix</keyword>
<dbReference type="PROSITE" id="PS50202">
    <property type="entry name" value="MSP"/>
    <property type="match status" value="1"/>
</dbReference>
<keyword evidence="3" id="KW-0812">Transmembrane</keyword>
<dbReference type="EMBL" id="JAVFWL010000004">
    <property type="protein sequence ID" value="KAK6751607.1"/>
    <property type="molecule type" value="Genomic_DNA"/>
</dbReference>
<keyword evidence="1" id="KW-0677">Repeat</keyword>
<comment type="caution">
    <text evidence="5">The sequence shown here is derived from an EMBL/GenBank/DDBJ whole genome shotgun (WGS) entry which is preliminary data.</text>
</comment>
<feature type="domain" description="MSP" evidence="4">
    <location>
        <begin position="141"/>
        <end position="249"/>
    </location>
</feature>
<sequence length="694" mass="74726">MWWLLAVPAGAVALFACSKKKRETAGKSKRSSKSGKSGRSSRSRSHRSHRSGKSKKGRSRGSRSSRHSSKRGSRRKSKRGRSKSSRSKSRSKSRSRRESKSSRSKRSRSKSSKSKSKRGSKSSRSGRGPPPDCSLPAKPTELRVEPTELSYKAIGGLKGVNVINDTQDRKFFKVKCSDNMLYRVNPVFGSVEPGRSARIDILRQNGGAKIDKIVLVTTKAEEGEVPCREVFNQARETEMMMWFYYAGYLTIFLSTFTVILQLAYMPLVVKRVENSRDKVLQSIRGFKILERDIAGLMKDSERQKREVVCAPARRGPPGPPGKDGPAGTDGPIGKRGIDARDILAEQEEKCVICPAGKMGPEGPPGERGSPGEKGHKGPPGIPAVDGIDGDIGPEGDIGPPGFPGNPGGRGAAGRPAQGGVGKPGPKGADGPVGRAGAQGPRGKRNYIYGPLGPTGQPGPNGLDGINGNVGDRGPKGPPGEKGADAKFCPCPLELHIISEQKKKYSPKNEPMMQHGTSLLAKPSSHLKSVEVSNRDDDVLEVRGISSSPELGKSQSEAVRILPARPPNFAAGPPARQEIRPPGERSRSSLPGNAPPGTIIGTKVNRFAVTDDPSSTTTHKTSPTTTSTTTLPPPLETTINEESQEEKADVPPPFGSHQPPVVELDEMEDEYEETTVPTTTRRRFIYVTKKPRLYF</sequence>
<feature type="region of interest" description="Disordered" evidence="2">
    <location>
        <begin position="353"/>
        <end position="484"/>
    </location>
</feature>
<feature type="compositionally biased region" description="Low complexity" evidence="2">
    <location>
        <begin position="609"/>
        <end position="629"/>
    </location>
</feature>
<organism evidence="5 6">
    <name type="scientific">Necator americanus</name>
    <name type="common">Human hookworm</name>
    <dbReference type="NCBI Taxonomy" id="51031"/>
    <lineage>
        <taxon>Eukaryota</taxon>
        <taxon>Metazoa</taxon>
        <taxon>Ecdysozoa</taxon>
        <taxon>Nematoda</taxon>
        <taxon>Chromadorea</taxon>
        <taxon>Rhabditida</taxon>
        <taxon>Rhabditina</taxon>
        <taxon>Rhabditomorpha</taxon>
        <taxon>Strongyloidea</taxon>
        <taxon>Ancylostomatidae</taxon>
        <taxon>Bunostominae</taxon>
        <taxon>Necator</taxon>
    </lineage>
</organism>
<reference evidence="5 6" key="1">
    <citation type="submission" date="2023-08" db="EMBL/GenBank/DDBJ databases">
        <title>A Necator americanus chromosomal reference genome.</title>
        <authorList>
            <person name="Ilik V."/>
            <person name="Petrzelkova K.J."/>
            <person name="Pardy F."/>
            <person name="Fuh T."/>
            <person name="Niatou-Singa F.S."/>
            <person name="Gouil Q."/>
            <person name="Baker L."/>
            <person name="Ritchie M.E."/>
            <person name="Jex A.R."/>
            <person name="Gazzola D."/>
            <person name="Li H."/>
            <person name="Toshio Fujiwara R."/>
            <person name="Zhan B."/>
            <person name="Aroian R.V."/>
            <person name="Pafco B."/>
            <person name="Schwarz E.M."/>
        </authorList>
    </citation>
    <scope>NUCLEOTIDE SEQUENCE [LARGE SCALE GENOMIC DNA]</scope>
    <source>
        <strain evidence="5 6">Aroian</strain>
        <tissue evidence="5">Whole animal</tissue>
    </source>
</reference>
<dbReference type="Pfam" id="PF01391">
    <property type="entry name" value="Collagen"/>
    <property type="match status" value="1"/>
</dbReference>
<dbReference type="SUPFAM" id="SSF49354">
    <property type="entry name" value="PapD-like"/>
    <property type="match status" value="1"/>
</dbReference>
<dbReference type="PANTHER" id="PTHR22947:SF12">
    <property type="entry name" value="MAJOR SPERM PROTEIN"/>
    <property type="match status" value="1"/>
</dbReference>
<evidence type="ECO:0000259" key="4">
    <source>
        <dbReference type="PROSITE" id="PS50202"/>
    </source>
</evidence>
<name>A0ABR1DMC6_NECAM</name>
<proteinExistence type="predicted"/>
<dbReference type="InterPro" id="IPR008160">
    <property type="entry name" value="Collagen"/>
</dbReference>
<dbReference type="InterPro" id="IPR051774">
    <property type="entry name" value="Sperm-specific_class_P"/>
</dbReference>
<keyword evidence="3" id="KW-0472">Membrane</keyword>
<feature type="region of interest" description="Disordered" evidence="2">
    <location>
        <begin position="16"/>
        <end position="141"/>
    </location>
</feature>
<dbReference type="Pfam" id="PF00635">
    <property type="entry name" value="Motile_Sperm"/>
    <property type="match status" value="1"/>
</dbReference>
<feature type="region of interest" description="Disordered" evidence="2">
    <location>
        <begin position="540"/>
        <end position="659"/>
    </location>
</feature>
<feature type="region of interest" description="Disordered" evidence="2">
    <location>
        <begin position="308"/>
        <end position="335"/>
    </location>
</feature>
<gene>
    <name evidence="5" type="primary">Necator_chrIV.g16477</name>
    <name evidence="5" type="ORF">RB195_003180</name>
</gene>
<feature type="compositionally biased region" description="Basic residues" evidence="2">
    <location>
        <begin position="102"/>
        <end position="121"/>
    </location>
</feature>
<dbReference type="Proteomes" id="UP001303046">
    <property type="component" value="Unassembled WGS sequence"/>
</dbReference>
<feature type="compositionally biased region" description="Gly residues" evidence="2">
    <location>
        <begin position="404"/>
        <end position="424"/>
    </location>
</feature>